<dbReference type="PANTHER" id="PTHR48475">
    <property type="entry name" value="RIBONUCLEASE H"/>
    <property type="match status" value="1"/>
</dbReference>
<proteinExistence type="predicted"/>
<name>A0AAV3QY27_LITER</name>
<protein>
    <recommendedName>
        <fullName evidence="1">Reverse transcriptase/retrotransposon-derived protein RNase H-like domain-containing protein</fullName>
    </recommendedName>
</protein>
<accession>A0AAV3QY27</accession>
<dbReference type="InterPro" id="IPR043128">
    <property type="entry name" value="Rev_trsase/Diguanyl_cyclase"/>
</dbReference>
<dbReference type="InterPro" id="IPR041577">
    <property type="entry name" value="RT_RNaseH_2"/>
</dbReference>
<keyword evidence="3" id="KW-1185">Reference proteome</keyword>
<dbReference type="SUPFAM" id="SSF56672">
    <property type="entry name" value="DNA/RNA polymerases"/>
    <property type="match status" value="1"/>
</dbReference>
<comment type="caution">
    <text evidence="2">The sequence shown here is derived from an EMBL/GenBank/DDBJ whole genome shotgun (WGS) entry which is preliminary data.</text>
</comment>
<evidence type="ECO:0000259" key="1">
    <source>
        <dbReference type="Pfam" id="PF17919"/>
    </source>
</evidence>
<dbReference type="Pfam" id="PF17919">
    <property type="entry name" value="RT_RNaseH_2"/>
    <property type="match status" value="1"/>
</dbReference>
<evidence type="ECO:0000313" key="2">
    <source>
        <dbReference type="EMBL" id="GAA0167777.1"/>
    </source>
</evidence>
<gene>
    <name evidence="2" type="ORF">LIER_22636</name>
</gene>
<dbReference type="EMBL" id="BAABME010006227">
    <property type="protein sequence ID" value="GAA0167777.1"/>
    <property type="molecule type" value="Genomic_DNA"/>
</dbReference>
<dbReference type="Proteomes" id="UP001454036">
    <property type="component" value="Unassembled WGS sequence"/>
</dbReference>
<evidence type="ECO:0000313" key="3">
    <source>
        <dbReference type="Proteomes" id="UP001454036"/>
    </source>
</evidence>
<dbReference type="PANTHER" id="PTHR48475:SF2">
    <property type="entry name" value="RIBONUCLEASE H"/>
    <property type="match status" value="1"/>
</dbReference>
<organism evidence="2 3">
    <name type="scientific">Lithospermum erythrorhizon</name>
    <name type="common">Purple gromwell</name>
    <name type="synonym">Lithospermum officinale var. erythrorhizon</name>
    <dbReference type="NCBI Taxonomy" id="34254"/>
    <lineage>
        <taxon>Eukaryota</taxon>
        <taxon>Viridiplantae</taxon>
        <taxon>Streptophyta</taxon>
        <taxon>Embryophyta</taxon>
        <taxon>Tracheophyta</taxon>
        <taxon>Spermatophyta</taxon>
        <taxon>Magnoliopsida</taxon>
        <taxon>eudicotyledons</taxon>
        <taxon>Gunneridae</taxon>
        <taxon>Pentapetalae</taxon>
        <taxon>asterids</taxon>
        <taxon>lamiids</taxon>
        <taxon>Boraginales</taxon>
        <taxon>Boraginaceae</taxon>
        <taxon>Boraginoideae</taxon>
        <taxon>Lithospermeae</taxon>
        <taxon>Lithospermum</taxon>
    </lineage>
</organism>
<feature type="domain" description="Reverse transcriptase/retrotransposon-derived protein RNase H-like" evidence="1">
    <location>
        <begin position="48"/>
        <end position="129"/>
    </location>
</feature>
<sequence>MEALKSYEEVQRLAGCLVALNRFISRSGDRNLPFFRKLRQASKDEFVWDEECAKAFEELKYYLRSPKILTRSEGKEELQLYLAITDGAVSNVLVREKANVQKPIYYVSHVLHGPEENYHWIDKFVMALVISA</sequence>
<reference evidence="2 3" key="1">
    <citation type="submission" date="2024-01" db="EMBL/GenBank/DDBJ databases">
        <title>The complete chloroplast genome sequence of Lithospermum erythrorhizon: insights into the phylogenetic relationship among Boraginaceae species and the maternal lineages of purple gromwells.</title>
        <authorList>
            <person name="Okada T."/>
            <person name="Watanabe K."/>
        </authorList>
    </citation>
    <scope>NUCLEOTIDE SEQUENCE [LARGE SCALE GENOMIC DNA]</scope>
</reference>
<dbReference type="AlphaFoldDB" id="A0AAV3QY27"/>
<dbReference type="Gene3D" id="3.30.70.270">
    <property type="match status" value="1"/>
</dbReference>
<dbReference type="InterPro" id="IPR043502">
    <property type="entry name" value="DNA/RNA_pol_sf"/>
</dbReference>